<reference evidence="3 4" key="1">
    <citation type="submission" date="2021-03" db="EMBL/GenBank/DDBJ databases">
        <authorList>
            <person name="Gilmore M.S."/>
            <person name="Schwartzman J."/>
            <person name="Van Tyne D."/>
            <person name="Martin M."/>
            <person name="Earl A.M."/>
            <person name="Manson A.L."/>
            <person name="Straub T."/>
            <person name="Salamzade R."/>
            <person name="Saavedra J."/>
            <person name="Lebreton F."/>
            <person name="Prichula J."/>
            <person name="Schaufler K."/>
            <person name="Gaca A."/>
            <person name="Sgardioli B."/>
            <person name="Wagenaar J."/>
            <person name="Strong T."/>
        </authorList>
    </citation>
    <scope>NUCLEOTIDE SEQUENCE [LARGE SCALE GENOMIC DNA]</scope>
    <source>
        <strain evidence="3 4">665A</strain>
    </source>
</reference>
<comment type="caution">
    <text evidence="3">The sequence shown here is derived from an EMBL/GenBank/DDBJ whole genome shotgun (WGS) entry which is preliminary data.</text>
</comment>
<keyword evidence="4" id="KW-1185">Reference proteome</keyword>
<accession>A0ABV0EUX0</accession>
<feature type="compositionally biased region" description="Pro residues" evidence="1">
    <location>
        <begin position="1"/>
        <end position="11"/>
    </location>
</feature>
<dbReference type="Pfam" id="PF13731">
    <property type="entry name" value="WxL"/>
    <property type="match status" value="1"/>
</dbReference>
<reference evidence="3 4" key="2">
    <citation type="submission" date="2024-02" db="EMBL/GenBank/DDBJ databases">
        <title>The Genome Sequence of Enterococcus sp. DIV0159.</title>
        <authorList>
            <person name="Earl A."/>
            <person name="Manson A."/>
            <person name="Gilmore M."/>
            <person name="Sanders J."/>
            <person name="Shea T."/>
            <person name="Howe W."/>
            <person name="Livny J."/>
            <person name="Cuomo C."/>
            <person name="Neafsey D."/>
            <person name="Birren B."/>
        </authorList>
    </citation>
    <scope>NUCLEOTIDE SEQUENCE [LARGE SCALE GENOMIC DNA]</scope>
    <source>
        <strain evidence="3 4">665A</strain>
    </source>
</reference>
<dbReference type="EMBL" id="JAFREL020000004">
    <property type="protein sequence ID" value="MEO1772448.1"/>
    <property type="molecule type" value="Genomic_DNA"/>
</dbReference>
<sequence>MDPLAPDPTKPIVPKDPVDPSGPAPGTGGSRSIDYVSSFQFGKQSITTTDQTYYAQDLNYQTTDGTEKDGPNFVQVSDLSGTGSGWVLSVKQDKQFHTTSNQELKNAELAFLKGQVVSNVDQTYAPQAEKEIIFQSIGEEKNVVTANENQGIGTWIYRFGQAQGDQAIQLKVPGSSVKYAKEYRTSLTWAIKNVPGNE</sequence>
<feature type="domain" description="WxL" evidence="2">
    <location>
        <begin position="7"/>
        <end position="195"/>
    </location>
</feature>
<proteinExistence type="predicted"/>
<name>A0ABV0EUX0_9ENTE</name>
<evidence type="ECO:0000313" key="4">
    <source>
        <dbReference type="Proteomes" id="UP000664357"/>
    </source>
</evidence>
<evidence type="ECO:0000313" key="3">
    <source>
        <dbReference type="EMBL" id="MEO1772448.1"/>
    </source>
</evidence>
<organism evidence="3 4">
    <name type="scientific">Candidatus Enterococcus ferrettii</name>
    <dbReference type="NCBI Taxonomy" id="2815324"/>
    <lineage>
        <taxon>Bacteria</taxon>
        <taxon>Bacillati</taxon>
        <taxon>Bacillota</taxon>
        <taxon>Bacilli</taxon>
        <taxon>Lactobacillales</taxon>
        <taxon>Enterococcaceae</taxon>
        <taxon>Enterococcus</taxon>
    </lineage>
</organism>
<protein>
    <recommendedName>
        <fullName evidence="2">WxL domain-containing protein</fullName>
    </recommendedName>
</protein>
<dbReference type="Proteomes" id="UP000664357">
    <property type="component" value="Unassembled WGS sequence"/>
</dbReference>
<evidence type="ECO:0000259" key="2">
    <source>
        <dbReference type="Pfam" id="PF13731"/>
    </source>
</evidence>
<feature type="region of interest" description="Disordered" evidence="1">
    <location>
        <begin position="1"/>
        <end position="33"/>
    </location>
</feature>
<gene>
    <name evidence="3" type="ORF">JZO67_004430</name>
</gene>
<dbReference type="InterPro" id="IPR027994">
    <property type="entry name" value="WxL_dom"/>
</dbReference>
<evidence type="ECO:0000256" key="1">
    <source>
        <dbReference type="SAM" id="MobiDB-lite"/>
    </source>
</evidence>